<protein>
    <submittedName>
        <fullName evidence="2">Uncharacterized protein</fullName>
    </submittedName>
</protein>
<evidence type="ECO:0000313" key="3">
    <source>
        <dbReference type="Proteomes" id="UP001583177"/>
    </source>
</evidence>
<dbReference type="Proteomes" id="UP001583177">
    <property type="component" value="Unassembled WGS sequence"/>
</dbReference>
<feature type="region of interest" description="Disordered" evidence="1">
    <location>
        <begin position="85"/>
        <end position="143"/>
    </location>
</feature>
<comment type="caution">
    <text evidence="2">The sequence shown here is derived from an EMBL/GenBank/DDBJ whole genome shotgun (WGS) entry which is preliminary data.</text>
</comment>
<evidence type="ECO:0000313" key="2">
    <source>
        <dbReference type="EMBL" id="KAL1851743.1"/>
    </source>
</evidence>
<dbReference type="EMBL" id="JAWRVE010000168">
    <property type="protein sequence ID" value="KAL1851743.1"/>
    <property type="molecule type" value="Genomic_DNA"/>
</dbReference>
<sequence>MARKTTPDNSTVYVAFRGVFRGKAAKYRQLRPIKELVDKVKHRPQVAQLLQRYGAHAIHEKIWLLLAHGKFESTGEEPTFSDLVEVSSAPSTVPEAEAPAGHANSVGNATDSDGSDDSSYYSDRESGESGTDEQDTALIRLPTKRNITPPRFRGLFLLPPEFDFGIGHRILRKTQDTLELACFRFAEKAMPQILKKRNWHCPESAELNLWMKEFWKRKKKFKELSSFDTVSPSSPLEKLFKSIKKIRHDAVHRGRITALELWRFMFDSETLALLLGDGPAVYAMYRATSKVQKAATKMQKKKDVLEARLSNIFQGTNDKQKVIGDAHREYKEYQLHFSIHLEQSIWADDEAMKFEMAPPGR</sequence>
<name>A0ABR3W2Y5_9PEZI</name>
<organism evidence="2 3">
    <name type="scientific">Diaporthe australafricana</name>
    <dbReference type="NCBI Taxonomy" id="127596"/>
    <lineage>
        <taxon>Eukaryota</taxon>
        <taxon>Fungi</taxon>
        <taxon>Dikarya</taxon>
        <taxon>Ascomycota</taxon>
        <taxon>Pezizomycotina</taxon>
        <taxon>Sordariomycetes</taxon>
        <taxon>Sordariomycetidae</taxon>
        <taxon>Diaporthales</taxon>
        <taxon>Diaporthaceae</taxon>
        <taxon>Diaporthe</taxon>
    </lineage>
</organism>
<evidence type="ECO:0000256" key="1">
    <source>
        <dbReference type="SAM" id="MobiDB-lite"/>
    </source>
</evidence>
<reference evidence="2 3" key="1">
    <citation type="journal article" date="2024" name="IMA Fungus">
        <title>IMA Genome - F19 : A genome assembly and annotation guide to empower mycologists, including annotated draft genome sequences of Ceratocystis pirilliformis, Diaporthe australafricana, Fusarium ophioides, Paecilomyces lecythidis, and Sporothrix stenoceras.</title>
        <authorList>
            <person name="Aylward J."/>
            <person name="Wilson A.M."/>
            <person name="Visagie C.M."/>
            <person name="Spraker J."/>
            <person name="Barnes I."/>
            <person name="Buitendag C."/>
            <person name="Ceriani C."/>
            <person name="Del Mar Angel L."/>
            <person name="du Plessis D."/>
            <person name="Fuchs T."/>
            <person name="Gasser K."/>
            <person name="Kramer D."/>
            <person name="Li W."/>
            <person name="Munsamy K."/>
            <person name="Piso A."/>
            <person name="Price J.L."/>
            <person name="Sonnekus B."/>
            <person name="Thomas C."/>
            <person name="van der Nest A."/>
            <person name="van Dijk A."/>
            <person name="van Heerden A."/>
            <person name="van Vuuren N."/>
            <person name="Yilmaz N."/>
            <person name="Duong T.A."/>
            <person name="van der Merwe N.A."/>
            <person name="Wingfield M.J."/>
            <person name="Wingfield B.D."/>
        </authorList>
    </citation>
    <scope>NUCLEOTIDE SEQUENCE [LARGE SCALE GENOMIC DNA]</scope>
    <source>
        <strain evidence="2 3">CMW 18300</strain>
    </source>
</reference>
<proteinExistence type="predicted"/>
<keyword evidence="3" id="KW-1185">Reference proteome</keyword>
<gene>
    <name evidence="2" type="ORF">Daus18300_012428</name>
</gene>
<accession>A0ABR3W2Y5</accession>